<dbReference type="SUPFAM" id="SSF51735">
    <property type="entry name" value="NAD(P)-binding Rossmann-fold domains"/>
    <property type="match status" value="1"/>
</dbReference>
<organism evidence="2 3">
    <name type="scientific">Mesorhizobium australicum</name>
    <dbReference type="NCBI Taxonomy" id="536018"/>
    <lineage>
        <taxon>Bacteria</taxon>
        <taxon>Pseudomonadati</taxon>
        <taxon>Pseudomonadota</taxon>
        <taxon>Alphaproteobacteria</taxon>
        <taxon>Hyphomicrobiales</taxon>
        <taxon>Phyllobacteriaceae</taxon>
        <taxon>Mesorhizobium</taxon>
    </lineage>
</organism>
<dbReference type="InterPro" id="IPR050177">
    <property type="entry name" value="Lipid_A_modif_metabolic_enz"/>
</dbReference>
<evidence type="ECO:0000313" key="3">
    <source>
        <dbReference type="Proteomes" id="UP000193083"/>
    </source>
</evidence>
<keyword evidence="3" id="KW-1185">Reference proteome</keyword>
<dbReference type="EMBL" id="FXBL01000004">
    <property type="protein sequence ID" value="SMH41755.1"/>
    <property type="molecule type" value="Genomic_DNA"/>
</dbReference>
<dbReference type="InterPro" id="IPR001509">
    <property type="entry name" value="Epimerase_deHydtase"/>
</dbReference>
<dbReference type="Gene3D" id="3.90.25.10">
    <property type="entry name" value="UDP-galactose 4-epimerase, domain 1"/>
    <property type="match status" value="1"/>
</dbReference>
<sequence length="313" mass="33786">MIGVYGADGFIGRHLVRRLIERGLPVRAVSRRFDRDFADEVEDLADLVAADLSQPLAMASSLQDVSTVVQLMSSSSPGLKNDHAVADITENVVPHVEFLQNCLRAGVKRYIFLSSGGTVYGPGAPVPTPETAPTNPISSHGLTKLFVEKYIQMHGHVDGLEYIILRVANPFGPGQTFRKGQGLVPAIIERWQKGQPVRIFGDGAARRDYIFISDVIDAIEAAIAVRGTPRHILNIGSGETRSVNEVVEAIESAGGITMAREYVAARSTDVDVACLDISQARAVLGWAPRIPFTEAMALTVAQALDPSQRYAAK</sequence>
<dbReference type="Pfam" id="PF01370">
    <property type="entry name" value="Epimerase"/>
    <property type="match status" value="1"/>
</dbReference>
<gene>
    <name evidence="2" type="ORF">SAMN02982922_2624</name>
</gene>
<evidence type="ECO:0000313" key="2">
    <source>
        <dbReference type="EMBL" id="SMH41755.1"/>
    </source>
</evidence>
<evidence type="ECO:0000259" key="1">
    <source>
        <dbReference type="Pfam" id="PF01370"/>
    </source>
</evidence>
<reference evidence="2 3" key="1">
    <citation type="submission" date="2017-04" db="EMBL/GenBank/DDBJ databases">
        <authorList>
            <person name="Afonso C.L."/>
            <person name="Miller P.J."/>
            <person name="Scott M.A."/>
            <person name="Spackman E."/>
            <person name="Goraichik I."/>
            <person name="Dimitrov K.M."/>
            <person name="Suarez D.L."/>
            <person name="Swayne D.E."/>
        </authorList>
    </citation>
    <scope>NUCLEOTIDE SEQUENCE [LARGE SCALE GENOMIC DNA]</scope>
    <source>
        <strain evidence="2 3">B5P</strain>
    </source>
</reference>
<dbReference type="AlphaFoldDB" id="A0A1X7NWR3"/>
<feature type="domain" description="NAD-dependent epimerase/dehydratase" evidence="1">
    <location>
        <begin position="4"/>
        <end position="236"/>
    </location>
</feature>
<protein>
    <submittedName>
        <fullName evidence="2">UDP-glucose 4-epimerase</fullName>
    </submittedName>
</protein>
<dbReference type="RefSeq" id="WP_085464549.1">
    <property type="nucleotide sequence ID" value="NZ_FXBL01000004.1"/>
</dbReference>
<proteinExistence type="predicted"/>
<dbReference type="PANTHER" id="PTHR43245:SF13">
    <property type="entry name" value="UDP-D-APIOSE_UDP-D-XYLOSE SYNTHASE 2"/>
    <property type="match status" value="1"/>
</dbReference>
<accession>A0A1X7NWR3</accession>
<dbReference type="Gene3D" id="3.40.50.720">
    <property type="entry name" value="NAD(P)-binding Rossmann-like Domain"/>
    <property type="match status" value="1"/>
</dbReference>
<dbReference type="OrthoDB" id="9811425at2"/>
<dbReference type="Proteomes" id="UP000193083">
    <property type="component" value="Unassembled WGS sequence"/>
</dbReference>
<dbReference type="PANTHER" id="PTHR43245">
    <property type="entry name" value="BIFUNCTIONAL POLYMYXIN RESISTANCE PROTEIN ARNA"/>
    <property type="match status" value="1"/>
</dbReference>
<dbReference type="InterPro" id="IPR036291">
    <property type="entry name" value="NAD(P)-bd_dom_sf"/>
</dbReference>
<name>A0A1X7NWR3_9HYPH</name>